<keyword evidence="3" id="KW-1185">Reference proteome</keyword>
<evidence type="ECO:0000313" key="2">
    <source>
        <dbReference type="EMBL" id="SKA22236.1"/>
    </source>
</evidence>
<protein>
    <submittedName>
        <fullName evidence="2">Uncharacterized protein</fullName>
    </submittedName>
</protein>
<sequence>MSRDRTCTRADGKMDDGNPDNTNAPTVVKLPSFIAIGALLRLHRAGAAAPHVEAEVRHRAVQGDPAAQLVVSWLDRLVAKPVDRAGVDRGGCDGAR</sequence>
<evidence type="ECO:0000313" key="3">
    <source>
        <dbReference type="Proteomes" id="UP000190135"/>
    </source>
</evidence>
<gene>
    <name evidence="2" type="ORF">SAMN05428963_108186</name>
</gene>
<name>A0A1T4S2C6_9HYPH</name>
<dbReference type="EMBL" id="FUXL01000008">
    <property type="protein sequence ID" value="SKA22236.1"/>
    <property type="molecule type" value="Genomic_DNA"/>
</dbReference>
<proteinExistence type="predicted"/>
<dbReference type="Proteomes" id="UP000190135">
    <property type="component" value="Unassembled WGS sequence"/>
</dbReference>
<feature type="region of interest" description="Disordered" evidence="1">
    <location>
        <begin position="1"/>
        <end position="25"/>
    </location>
</feature>
<accession>A0A1T4S2C6</accession>
<organism evidence="2 3">
    <name type="scientific">Consotaella salsifontis</name>
    <dbReference type="NCBI Taxonomy" id="1365950"/>
    <lineage>
        <taxon>Bacteria</taxon>
        <taxon>Pseudomonadati</taxon>
        <taxon>Pseudomonadota</taxon>
        <taxon>Alphaproteobacteria</taxon>
        <taxon>Hyphomicrobiales</taxon>
        <taxon>Aurantimonadaceae</taxon>
        <taxon>Consotaella</taxon>
    </lineage>
</organism>
<dbReference type="STRING" id="1365950.SAMN05428963_108186"/>
<evidence type="ECO:0000256" key="1">
    <source>
        <dbReference type="SAM" id="MobiDB-lite"/>
    </source>
</evidence>
<reference evidence="2 3" key="1">
    <citation type="submission" date="2017-02" db="EMBL/GenBank/DDBJ databases">
        <authorList>
            <person name="Peterson S.W."/>
        </authorList>
    </citation>
    <scope>NUCLEOTIDE SEQUENCE [LARGE SCALE GENOMIC DNA]</scope>
    <source>
        <strain evidence="2 3">USBA 369</strain>
    </source>
</reference>
<feature type="compositionally biased region" description="Basic and acidic residues" evidence="1">
    <location>
        <begin position="1"/>
        <end position="16"/>
    </location>
</feature>
<dbReference type="AlphaFoldDB" id="A0A1T4S2C6"/>